<feature type="compositionally biased region" description="Polar residues" evidence="1">
    <location>
        <begin position="21"/>
        <end position="38"/>
    </location>
</feature>
<feature type="region of interest" description="Disordered" evidence="1">
    <location>
        <begin position="1"/>
        <end position="103"/>
    </location>
</feature>
<dbReference type="EMBL" id="GEDC01020154">
    <property type="protein sequence ID" value="JAS17144.1"/>
    <property type="molecule type" value="Transcribed_RNA"/>
</dbReference>
<gene>
    <name evidence="2" type="ORF">g.1153</name>
</gene>
<feature type="compositionally biased region" description="Basic and acidic residues" evidence="1">
    <location>
        <begin position="93"/>
        <end position="103"/>
    </location>
</feature>
<protein>
    <submittedName>
        <fullName evidence="2">Uncharacterized protein</fullName>
    </submittedName>
</protein>
<evidence type="ECO:0000256" key="1">
    <source>
        <dbReference type="SAM" id="MobiDB-lite"/>
    </source>
</evidence>
<accession>A0A1B6CUQ2</accession>
<organism evidence="2">
    <name type="scientific">Clastoptera arizonana</name>
    <name type="common">Arizona spittle bug</name>
    <dbReference type="NCBI Taxonomy" id="38151"/>
    <lineage>
        <taxon>Eukaryota</taxon>
        <taxon>Metazoa</taxon>
        <taxon>Ecdysozoa</taxon>
        <taxon>Arthropoda</taxon>
        <taxon>Hexapoda</taxon>
        <taxon>Insecta</taxon>
        <taxon>Pterygota</taxon>
        <taxon>Neoptera</taxon>
        <taxon>Paraneoptera</taxon>
        <taxon>Hemiptera</taxon>
        <taxon>Auchenorrhyncha</taxon>
        <taxon>Cercopoidea</taxon>
        <taxon>Clastopteridae</taxon>
        <taxon>Clastoptera</taxon>
    </lineage>
</organism>
<sequence length="103" mass="10913">MPTKATDLVTPTDEDEKKTPENSPAASQDGVTEQNQEVDPSINEPGNKIPESDESVLPVTDNETGKPVASDNVPTVDIGVEPTPSHVPSEVSDDGKPYKPDMS</sequence>
<feature type="non-terminal residue" evidence="2">
    <location>
        <position position="103"/>
    </location>
</feature>
<evidence type="ECO:0000313" key="2">
    <source>
        <dbReference type="EMBL" id="JAS17144.1"/>
    </source>
</evidence>
<name>A0A1B6CUQ2_9HEMI</name>
<proteinExistence type="predicted"/>
<dbReference type="AlphaFoldDB" id="A0A1B6CUQ2"/>
<reference evidence="2" key="1">
    <citation type="submission" date="2015-12" db="EMBL/GenBank/DDBJ databases">
        <title>De novo transcriptome assembly of four potential Pierce s Disease insect vectors from Arizona vineyards.</title>
        <authorList>
            <person name="Tassone E.E."/>
        </authorList>
    </citation>
    <scope>NUCLEOTIDE SEQUENCE</scope>
</reference>